<comment type="similarity">
    <text evidence="11 12">Belongs to the class-I aminoacyl-tRNA synthetase family. ValS type 1 subfamily.</text>
</comment>
<dbReference type="SUPFAM" id="SSF50677">
    <property type="entry name" value="ValRS/IleRS/LeuRS editing domain"/>
    <property type="match status" value="1"/>
</dbReference>
<keyword evidence="3 12" id="KW-0963">Cytoplasm</keyword>
<feature type="domain" description="Methionyl/Valyl/Leucyl/Isoleucyl-tRNA synthetase anticodon-binding" evidence="14">
    <location>
        <begin position="624"/>
        <end position="768"/>
    </location>
</feature>
<comment type="catalytic activity">
    <reaction evidence="10 12">
        <text>tRNA(Val) + L-valine + ATP = L-valyl-tRNA(Val) + AMP + diphosphate</text>
        <dbReference type="Rhea" id="RHEA:10704"/>
        <dbReference type="Rhea" id="RHEA-COMP:9672"/>
        <dbReference type="Rhea" id="RHEA-COMP:9708"/>
        <dbReference type="ChEBI" id="CHEBI:30616"/>
        <dbReference type="ChEBI" id="CHEBI:33019"/>
        <dbReference type="ChEBI" id="CHEBI:57762"/>
        <dbReference type="ChEBI" id="CHEBI:78442"/>
        <dbReference type="ChEBI" id="CHEBI:78537"/>
        <dbReference type="ChEBI" id="CHEBI:456215"/>
        <dbReference type="EC" id="6.1.1.9"/>
    </reaction>
</comment>
<evidence type="ECO:0000259" key="15">
    <source>
        <dbReference type="Pfam" id="PF10458"/>
    </source>
</evidence>
<organism evidence="16">
    <name type="scientific">candidate division WOR-3 bacterium</name>
    <dbReference type="NCBI Taxonomy" id="2052148"/>
    <lineage>
        <taxon>Bacteria</taxon>
        <taxon>Bacteria division WOR-3</taxon>
    </lineage>
</organism>
<dbReference type="Gene3D" id="3.40.50.620">
    <property type="entry name" value="HUPs"/>
    <property type="match status" value="2"/>
</dbReference>
<dbReference type="InterPro" id="IPR001412">
    <property type="entry name" value="aa-tRNA-synth_I_CS"/>
</dbReference>
<evidence type="ECO:0000256" key="5">
    <source>
        <dbReference type="ARBA" id="ARBA00022741"/>
    </source>
</evidence>
<dbReference type="InterPro" id="IPR010978">
    <property type="entry name" value="tRNA-bd_arm"/>
</dbReference>
<evidence type="ECO:0000256" key="3">
    <source>
        <dbReference type="ARBA" id="ARBA00022490"/>
    </source>
</evidence>
<feature type="binding site" evidence="12">
    <location>
        <position position="546"/>
    </location>
    <ligand>
        <name>ATP</name>
        <dbReference type="ChEBI" id="CHEBI:30616"/>
    </ligand>
</feature>
<comment type="subunit">
    <text evidence="2 12">Monomer.</text>
</comment>
<evidence type="ECO:0000256" key="8">
    <source>
        <dbReference type="ARBA" id="ARBA00023054"/>
    </source>
</evidence>
<dbReference type="SUPFAM" id="SSF52374">
    <property type="entry name" value="Nucleotidylyl transferase"/>
    <property type="match status" value="1"/>
</dbReference>
<dbReference type="InterPro" id="IPR009080">
    <property type="entry name" value="tRNAsynth_Ia_anticodon-bd"/>
</dbReference>
<evidence type="ECO:0000259" key="13">
    <source>
        <dbReference type="Pfam" id="PF00133"/>
    </source>
</evidence>
<comment type="domain">
    <text evidence="12">The C-terminal coiled-coil domain is crucial for aminoacylation activity.</text>
</comment>
<comment type="domain">
    <text evidence="12">ValRS has two distinct active sites: one for aminoacylation and one for editing. The misactivated threonine is translocated from the active site to the editing site.</text>
</comment>
<dbReference type="PANTHER" id="PTHR11946">
    <property type="entry name" value="VALYL-TRNA SYNTHETASES"/>
    <property type="match status" value="1"/>
</dbReference>
<dbReference type="GO" id="GO:0006438">
    <property type="term" value="P:valyl-tRNA aminoacylation"/>
    <property type="evidence" value="ECO:0007669"/>
    <property type="project" value="UniProtKB-UniRule"/>
</dbReference>
<dbReference type="GO" id="GO:0005524">
    <property type="term" value="F:ATP binding"/>
    <property type="evidence" value="ECO:0007669"/>
    <property type="project" value="UniProtKB-UniRule"/>
</dbReference>
<feature type="short sequence motif" description="'KMSKS' region" evidence="12">
    <location>
        <begin position="543"/>
        <end position="547"/>
    </location>
</feature>
<gene>
    <name evidence="12" type="primary">valS</name>
    <name evidence="16" type="ORF">ENG67_02155</name>
</gene>
<dbReference type="SUPFAM" id="SSF47323">
    <property type="entry name" value="Anticodon-binding domain of a subclass of class I aminoacyl-tRNA synthetases"/>
    <property type="match status" value="1"/>
</dbReference>
<dbReference type="CDD" id="cd00817">
    <property type="entry name" value="ValRS_core"/>
    <property type="match status" value="1"/>
</dbReference>
<evidence type="ECO:0000256" key="11">
    <source>
        <dbReference type="ARBA" id="ARBA00060830"/>
    </source>
</evidence>
<dbReference type="Pfam" id="PF00133">
    <property type="entry name" value="tRNA-synt_1"/>
    <property type="match status" value="1"/>
</dbReference>
<evidence type="ECO:0000313" key="16">
    <source>
        <dbReference type="EMBL" id="HDM89993.1"/>
    </source>
</evidence>
<keyword evidence="8 12" id="KW-0175">Coiled coil</keyword>
<comment type="function">
    <text evidence="12">Catalyzes the attachment of valine to tRNA(Val). As ValRS can inadvertently accommodate and process structurally similar amino acids such as threonine, to avoid such errors, it has a 'posttransfer' editing activity that hydrolyzes mischarged Thr-tRNA(Val) in a tRNA-dependent manner.</text>
</comment>
<dbReference type="InterPro" id="IPR002300">
    <property type="entry name" value="aa-tRNA-synth_Ia"/>
</dbReference>
<evidence type="ECO:0000256" key="2">
    <source>
        <dbReference type="ARBA" id="ARBA00011245"/>
    </source>
</evidence>
<evidence type="ECO:0000256" key="12">
    <source>
        <dbReference type="HAMAP-Rule" id="MF_02004"/>
    </source>
</evidence>
<evidence type="ECO:0000256" key="6">
    <source>
        <dbReference type="ARBA" id="ARBA00022840"/>
    </source>
</evidence>
<evidence type="ECO:0000256" key="7">
    <source>
        <dbReference type="ARBA" id="ARBA00022917"/>
    </source>
</evidence>
<dbReference type="InterPro" id="IPR014729">
    <property type="entry name" value="Rossmann-like_a/b/a_fold"/>
</dbReference>
<dbReference type="Proteomes" id="UP000885931">
    <property type="component" value="Unassembled WGS sequence"/>
</dbReference>
<dbReference type="EMBL" id="DRBW01000080">
    <property type="protein sequence ID" value="HDM89993.1"/>
    <property type="molecule type" value="Genomic_DNA"/>
</dbReference>
<dbReference type="GO" id="GO:0004832">
    <property type="term" value="F:valine-tRNA ligase activity"/>
    <property type="evidence" value="ECO:0007669"/>
    <property type="project" value="UniProtKB-UniRule"/>
</dbReference>
<dbReference type="InterPro" id="IPR019499">
    <property type="entry name" value="Val-tRNA_synth_tRNA-bd"/>
</dbReference>
<dbReference type="InterPro" id="IPR033705">
    <property type="entry name" value="Anticodon_Ia_Val"/>
</dbReference>
<feature type="coiled-coil region" evidence="12">
    <location>
        <begin position="824"/>
        <end position="886"/>
    </location>
</feature>
<comment type="caution">
    <text evidence="16">The sequence shown here is derived from an EMBL/GenBank/DDBJ whole genome shotgun (WGS) entry which is preliminary data.</text>
</comment>
<dbReference type="SUPFAM" id="SSF46589">
    <property type="entry name" value="tRNA-binding arm"/>
    <property type="match status" value="1"/>
</dbReference>
<proteinExistence type="inferred from homology"/>
<dbReference type="Gene3D" id="1.10.287.380">
    <property type="entry name" value="Valyl-tRNA synthetase, C-terminal domain"/>
    <property type="match status" value="1"/>
</dbReference>
<dbReference type="InterPro" id="IPR002303">
    <property type="entry name" value="Valyl-tRNA_ligase"/>
</dbReference>
<dbReference type="EC" id="6.1.1.9" evidence="12"/>
<name>A0A7C1BIP6_UNCW3</name>
<comment type="subcellular location">
    <subcellularLocation>
        <location evidence="1 12">Cytoplasm</location>
    </subcellularLocation>
</comment>
<dbReference type="Gene3D" id="3.90.740.10">
    <property type="entry name" value="Valyl/Leucyl/Isoleucyl-tRNA synthetase, editing domain"/>
    <property type="match status" value="1"/>
</dbReference>
<dbReference type="GO" id="GO:0005829">
    <property type="term" value="C:cytosol"/>
    <property type="evidence" value="ECO:0007669"/>
    <property type="project" value="TreeGrafter"/>
</dbReference>
<feature type="short sequence motif" description="'HIGH' region" evidence="12">
    <location>
        <begin position="48"/>
        <end position="58"/>
    </location>
</feature>
<dbReference type="InterPro" id="IPR009008">
    <property type="entry name" value="Val/Leu/Ile-tRNA-synth_edit"/>
</dbReference>
<dbReference type="Pfam" id="PF10458">
    <property type="entry name" value="Val_tRNA-synt_C"/>
    <property type="match status" value="1"/>
</dbReference>
<keyword evidence="5 12" id="KW-0547">Nucleotide-binding</keyword>
<dbReference type="InterPro" id="IPR013155">
    <property type="entry name" value="M/V/L/I-tRNA-synth_anticd-bd"/>
</dbReference>
<dbReference type="InterPro" id="IPR037118">
    <property type="entry name" value="Val-tRNA_synth_C_sf"/>
</dbReference>
<dbReference type="PANTHER" id="PTHR11946:SF93">
    <property type="entry name" value="VALINE--TRNA LIGASE, CHLOROPLASTIC_MITOCHONDRIAL 2"/>
    <property type="match status" value="1"/>
</dbReference>
<reference evidence="16" key="1">
    <citation type="journal article" date="2020" name="mSystems">
        <title>Genome- and Community-Level Interaction Insights into Carbon Utilization and Element Cycling Functions of Hydrothermarchaeota in Hydrothermal Sediment.</title>
        <authorList>
            <person name="Zhou Z."/>
            <person name="Liu Y."/>
            <person name="Xu W."/>
            <person name="Pan J."/>
            <person name="Luo Z.H."/>
            <person name="Li M."/>
        </authorList>
    </citation>
    <scope>NUCLEOTIDE SEQUENCE [LARGE SCALE GENOMIC DNA]</scope>
    <source>
        <strain evidence="16">HyVt-237</strain>
    </source>
</reference>
<dbReference type="FunFam" id="1.10.287.380:FF:000001">
    <property type="entry name" value="Valine--tRNA ligase"/>
    <property type="match status" value="1"/>
</dbReference>
<feature type="domain" description="Aminoacyl-tRNA synthetase class Ia" evidence="13">
    <location>
        <begin position="15"/>
        <end position="582"/>
    </location>
</feature>
<dbReference type="NCBIfam" id="TIGR00422">
    <property type="entry name" value="valS"/>
    <property type="match status" value="1"/>
</dbReference>
<accession>A0A7C1BIP6</accession>
<dbReference type="Gene3D" id="1.10.730.10">
    <property type="entry name" value="Isoleucyl-tRNA Synthetase, Domain 1"/>
    <property type="match status" value="1"/>
</dbReference>
<dbReference type="FunFam" id="3.40.50.620:FF:000032">
    <property type="entry name" value="Valine--tRNA ligase"/>
    <property type="match status" value="1"/>
</dbReference>
<dbReference type="FunFam" id="3.40.50.620:FF:000098">
    <property type="entry name" value="Valine--tRNA ligase"/>
    <property type="match status" value="1"/>
</dbReference>
<evidence type="ECO:0000256" key="9">
    <source>
        <dbReference type="ARBA" id="ARBA00023146"/>
    </source>
</evidence>
<keyword evidence="4 12" id="KW-0436">Ligase</keyword>
<dbReference type="NCBIfam" id="NF004349">
    <property type="entry name" value="PRK05729.1"/>
    <property type="match status" value="1"/>
</dbReference>
<evidence type="ECO:0000256" key="10">
    <source>
        <dbReference type="ARBA" id="ARBA00047552"/>
    </source>
</evidence>
<sequence>MDIPKIYDPKKVEEKWYRFWEEKGYFSASPDPVLKGQKKKFVVMMPPPNVTGIIHMGHVIDNTLQDILVRWRRMQGYETLWQPGIDHAGIATQNVVEKELAREGKTRFDLGREEFIRRVWEWKEKYGNTILQQLRKLGVSAHWGRTKFTLDPDMYRAVMEAFVRLYSEGLIYKGTRIINWCPRCGTALADDEVEHEPEKGHLWYIKYPLEDGSGYITVATTRPETYLGDTAVAVNPDDERYRDLIGKRVRLPLVDWTRKSFAPGGEGSDVGPSIPVIADPLVDLEFGTGAVKVTPAHDPADYEIGVKHGLPAVVVMDPKAVMNENAGPYKGLDRFEARKKIVEDLEKAGFIEKIEDHEHNVGHCYRCHTVIEPYISEQWFVRMRPLADKAMDAVKSGEVSIIPDFWKKVYFHWLENVRDWCISRQIWWGHRIPVYYCEDCGEITVSVEKPEKCPRCGSSRMRQDEDVLDTWFSSWLWPISTLGWPEDTDWLRAFYPGDVLVTGWDILFFWVARMIMSGTHFMGKAPFKYVYLHGLVRDEKRRKLSKSLGNSPDPLDLIERYGADGVRMGMMLITPEGRDILFSEKKMELGRNFANKIWNASRFLLLNAEGMEKGELPDDLELEDRWILQGLDNTISDVLRYMESFDFNSAAWELYDFFWHEFCDWYLESIKPRIKELSDKKKALNVAFYVLEKYLRLLHPFMPFITEEIWQNLPNKKGDALIIADYPEPQGFSYSEDRRRFDLLRELITELRDVRASFNVPKGEKISLYMKDESGEVADLILSKRQLLAFLAGVEEVRVGGDPPGESAAIIVENHEFYVPLGGLIDVRKELDRIQRELAELKSLIDKTRRKLENPAFLEKAPKEVIQKEKEKLEKFREKARKLELNASRLST</sequence>
<dbReference type="AlphaFoldDB" id="A0A7C1BIP6"/>
<dbReference type="Pfam" id="PF08264">
    <property type="entry name" value="Anticodon_1"/>
    <property type="match status" value="1"/>
</dbReference>
<dbReference type="HAMAP" id="MF_02004">
    <property type="entry name" value="Val_tRNA_synth_type1"/>
    <property type="match status" value="1"/>
</dbReference>
<feature type="domain" description="Valyl-tRNA synthetase tRNA-binding arm" evidence="15">
    <location>
        <begin position="826"/>
        <end position="890"/>
    </location>
</feature>
<keyword evidence="7 12" id="KW-0648">Protein biosynthesis</keyword>
<keyword evidence="6 12" id="KW-0067">ATP-binding</keyword>
<evidence type="ECO:0000256" key="4">
    <source>
        <dbReference type="ARBA" id="ARBA00022598"/>
    </source>
</evidence>
<evidence type="ECO:0000259" key="14">
    <source>
        <dbReference type="Pfam" id="PF08264"/>
    </source>
</evidence>
<dbReference type="GO" id="GO:0002161">
    <property type="term" value="F:aminoacyl-tRNA deacylase activity"/>
    <property type="evidence" value="ECO:0007669"/>
    <property type="project" value="InterPro"/>
</dbReference>
<protein>
    <recommendedName>
        <fullName evidence="12">Valine--tRNA ligase</fullName>
        <ecNumber evidence="12">6.1.1.9</ecNumber>
    </recommendedName>
    <alternativeName>
        <fullName evidence="12">Valyl-tRNA synthetase</fullName>
        <shortName evidence="12">ValRS</shortName>
    </alternativeName>
</protein>
<dbReference type="PROSITE" id="PS00178">
    <property type="entry name" value="AA_TRNA_LIGASE_I"/>
    <property type="match status" value="1"/>
</dbReference>
<dbReference type="PRINTS" id="PR00986">
    <property type="entry name" value="TRNASYNTHVAL"/>
</dbReference>
<keyword evidence="9 12" id="KW-0030">Aminoacyl-tRNA synthetase</keyword>
<evidence type="ECO:0000256" key="1">
    <source>
        <dbReference type="ARBA" id="ARBA00004496"/>
    </source>
</evidence>
<dbReference type="CDD" id="cd07962">
    <property type="entry name" value="Anticodon_Ia_Val"/>
    <property type="match status" value="1"/>
</dbReference>